<name>A0A5C7A156_9GAMM</name>
<dbReference type="PANTHER" id="PTHR42695">
    <property type="entry name" value="GLUTAMINE AMIDOTRANSFERASE YLR126C-RELATED"/>
    <property type="match status" value="1"/>
</dbReference>
<dbReference type="InterPro" id="IPR029062">
    <property type="entry name" value="Class_I_gatase-like"/>
</dbReference>
<keyword evidence="2" id="KW-0315">Glutamine amidotransferase</keyword>
<dbReference type="Pfam" id="PF00117">
    <property type="entry name" value="GATase"/>
    <property type="match status" value="1"/>
</dbReference>
<dbReference type="InterPro" id="IPR044992">
    <property type="entry name" value="ChyE-like"/>
</dbReference>
<keyword evidence="2" id="KW-0808">Transferase</keyword>
<evidence type="ECO:0000313" key="3">
    <source>
        <dbReference type="Proteomes" id="UP000321903"/>
    </source>
</evidence>
<dbReference type="FunFam" id="3.40.50.880:FF:000033">
    <property type="entry name" value="Glutamine amidotransferase class-I"/>
    <property type="match status" value="1"/>
</dbReference>
<feature type="domain" description="Glutamine amidotransferase" evidence="1">
    <location>
        <begin position="43"/>
        <end position="192"/>
    </location>
</feature>
<proteinExistence type="predicted"/>
<protein>
    <submittedName>
        <fullName evidence="2">Type 1 glutamine amidotransferase</fullName>
    </submittedName>
</protein>
<comment type="caution">
    <text evidence="2">The sequence shown here is derived from an EMBL/GenBank/DDBJ whole genome shotgun (WGS) entry which is preliminary data.</text>
</comment>
<dbReference type="OrthoDB" id="9813383at2"/>
<dbReference type="PROSITE" id="PS51273">
    <property type="entry name" value="GATASE_TYPE_1"/>
    <property type="match status" value="1"/>
</dbReference>
<sequence>MTLRIHALFHTDYEDLSFIKQWANNHNYQMSYTRSYNNDVLPAHDSFDWLIVMGGPMSVHDEEKHPWLINEKRLIKQSIANGKTVVGICLGAQLIAHCLGATVQPANVKEIGWLPIQLTAEGQSHPLLQDLPKQAFSVFHWHGDGFDCPTGATAIATSEAWANQGFIYQTPLHKTLGTWIMGWQCHFEVTEESIVKMVANGHDAIQSGLSNYPKTVQSAAEIIESGNQYIQDNNARLAAMLNRIAKDS</sequence>
<dbReference type="AlphaFoldDB" id="A0A5C7A156"/>
<accession>A0A5C7A156</accession>
<dbReference type="Gene3D" id="3.40.50.880">
    <property type="match status" value="1"/>
</dbReference>
<dbReference type="GO" id="GO:0005829">
    <property type="term" value="C:cytosol"/>
    <property type="evidence" value="ECO:0007669"/>
    <property type="project" value="TreeGrafter"/>
</dbReference>
<dbReference type="RefSeq" id="WP_147223672.1">
    <property type="nucleotide sequence ID" value="NZ_CAJGYY010000001.1"/>
</dbReference>
<dbReference type="PANTHER" id="PTHR42695:SF5">
    <property type="entry name" value="GLUTAMINE AMIDOTRANSFERASE YLR126C-RELATED"/>
    <property type="match status" value="1"/>
</dbReference>
<evidence type="ECO:0000313" key="2">
    <source>
        <dbReference type="EMBL" id="TXD96966.1"/>
    </source>
</evidence>
<dbReference type="GO" id="GO:0016740">
    <property type="term" value="F:transferase activity"/>
    <property type="evidence" value="ECO:0007669"/>
    <property type="project" value="UniProtKB-KW"/>
</dbReference>
<dbReference type="CDD" id="cd01741">
    <property type="entry name" value="GATase1_1"/>
    <property type="match status" value="1"/>
</dbReference>
<reference evidence="2 3" key="1">
    <citation type="submission" date="2019-08" db="EMBL/GenBank/DDBJ databases">
        <title>Genome sequence of Psychrobacter frigidicola ACAM304 (type strain).</title>
        <authorList>
            <person name="Bowman J.P."/>
        </authorList>
    </citation>
    <scope>NUCLEOTIDE SEQUENCE [LARGE SCALE GENOMIC DNA]</scope>
    <source>
        <strain evidence="2 3">ACAM 304</strain>
    </source>
</reference>
<dbReference type="Proteomes" id="UP000321903">
    <property type="component" value="Unassembled WGS sequence"/>
</dbReference>
<dbReference type="SUPFAM" id="SSF52317">
    <property type="entry name" value="Class I glutamine amidotransferase-like"/>
    <property type="match status" value="1"/>
</dbReference>
<gene>
    <name evidence="2" type="ORF">ES754_08070</name>
</gene>
<evidence type="ECO:0000259" key="1">
    <source>
        <dbReference type="Pfam" id="PF00117"/>
    </source>
</evidence>
<keyword evidence="3" id="KW-1185">Reference proteome</keyword>
<dbReference type="EMBL" id="VORZ01000002">
    <property type="protein sequence ID" value="TXD96966.1"/>
    <property type="molecule type" value="Genomic_DNA"/>
</dbReference>
<dbReference type="InterPro" id="IPR017926">
    <property type="entry name" value="GATASE"/>
</dbReference>
<organism evidence="2 3">
    <name type="scientific">Psychrobacter frigidicola</name>
    <dbReference type="NCBI Taxonomy" id="45611"/>
    <lineage>
        <taxon>Bacteria</taxon>
        <taxon>Pseudomonadati</taxon>
        <taxon>Pseudomonadota</taxon>
        <taxon>Gammaproteobacteria</taxon>
        <taxon>Moraxellales</taxon>
        <taxon>Moraxellaceae</taxon>
        <taxon>Psychrobacter</taxon>
    </lineage>
</organism>